<feature type="region of interest" description="Disordered" evidence="1">
    <location>
        <begin position="106"/>
        <end position="125"/>
    </location>
</feature>
<protein>
    <submittedName>
        <fullName evidence="2">Uncharacterized protein</fullName>
    </submittedName>
</protein>
<feature type="compositionally biased region" description="Basic and acidic residues" evidence="1">
    <location>
        <begin position="115"/>
        <end position="125"/>
    </location>
</feature>
<evidence type="ECO:0000256" key="1">
    <source>
        <dbReference type="SAM" id="MobiDB-lite"/>
    </source>
</evidence>
<evidence type="ECO:0000313" key="3">
    <source>
        <dbReference type="Proteomes" id="UP001234178"/>
    </source>
</evidence>
<evidence type="ECO:0000313" key="2">
    <source>
        <dbReference type="EMBL" id="KAK4036954.1"/>
    </source>
</evidence>
<name>A0ABR0B5I0_9CRUS</name>
<dbReference type="Proteomes" id="UP001234178">
    <property type="component" value="Unassembled WGS sequence"/>
</dbReference>
<keyword evidence="3" id="KW-1185">Reference proteome</keyword>
<organism evidence="2 3">
    <name type="scientific">Daphnia magna</name>
    <dbReference type="NCBI Taxonomy" id="35525"/>
    <lineage>
        <taxon>Eukaryota</taxon>
        <taxon>Metazoa</taxon>
        <taxon>Ecdysozoa</taxon>
        <taxon>Arthropoda</taxon>
        <taxon>Crustacea</taxon>
        <taxon>Branchiopoda</taxon>
        <taxon>Diplostraca</taxon>
        <taxon>Cladocera</taxon>
        <taxon>Anomopoda</taxon>
        <taxon>Daphniidae</taxon>
        <taxon>Daphnia</taxon>
    </lineage>
</organism>
<proteinExistence type="predicted"/>
<reference evidence="2 3" key="1">
    <citation type="journal article" date="2023" name="Nucleic Acids Res.">
        <title>The hologenome of Daphnia magna reveals possible DNA methylation and microbiome-mediated evolution of the host genome.</title>
        <authorList>
            <person name="Chaturvedi A."/>
            <person name="Li X."/>
            <person name="Dhandapani V."/>
            <person name="Marshall H."/>
            <person name="Kissane S."/>
            <person name="Cuenca-Cambronero M."/>
            <person name="Asole G."/>
            <person name="Calvet F."/>
            <person name="Ruiz-Romero M."/>
            <person name="Marangio P."/>
            <person name="Guigo R."/>
            <person name="Rago D."/>
            <person name="Mirbahai L."/>
            <person name="Eastwood N."/>
            <person name="Colbourne J.K."/>
            <person name="Zhou J."/>
            <person name="Mallon E."/>
            <person name="Orsini L."/>
        </authorList>
    </citation>
    <scope>NUCLEOTIDE SEQUENCE [LARGE SCALE GENOMIC DNA]</scope>
    <source>
        <strain evidence="2">LRV0_1</strain>
    </source>
</reference>
<comment type="caution">
    <text evidence="2">The sequence shown here is derived from an EMBL/GenBank/DDBJ whole genome shotgun (WGS) entry which is preliminary data.</text>
</comment>
<sequence length="183" mass="21102">MQRHSKNNKKTIRIDYKPRQRICLFLCETKQMTEHQDERSVLMLRLILNNHVNKSILFRQWPTKTWRNELRSRRARTIVGVLRSIFKGRNRLLRLTSLFDDGRSVDDVDGQQSEGGRDGEAQRTGHDVASFIHGGGGADADEVRKTYRKRAQCGRGKCGRLGQCQIRTDQSSRRIILTAAPID</sequence>
<dbReference type="EMBL" id="JAOYFB010000040">
    <property type="protein sequence ID" value="KAK4036954.1"/>
    <property type="molecule type" value="Genomic_DNA"/>
</dbReference>
<accession>A0ABR0B5I0</accession>
<gene>
    <name evidence="2" type="ORF">OUZ56_029001</name>
</gene>